<dbReference type="CDD" id="cd00685">
    <property type="entry name" value="Trans_IPPS_HT"/>
    <property type="match status" value="1"/>
</dbReference>
<keyword evidence="3 6" id="KW-0808">Transferase</keyword>
<dbReference type="GO" id="GO:0008299">
    <property type="term" value="P:isoprenoid biosynthetic process"/>
    <property type="evidence" value="ECO:0007669"/>
    <property type="project" value="InterPro"/>
</dbReference>
<dbReference type="GO" id="GO:0046872">
    <property type="term" value="F:metal ion binding"/>
    <property type="evidence" value="ECO:0007669"/>
    <property type="project" value="UniProtKB-KW"/>
</dbReference>
<dbReference type="SFLD" id="SFLDS00005">
    <property type="entry name" value="Isoprenoid_Synthase_Type_I"/>
    <property type="match status" value="1"/>
</dbReference>
<dbReference type="InterPro" id="IPR033749">
    <property type="entry name" value="Polyprenyl_synt_CS"/>
</dbReference>
<evidence type="ECO:0008006" key="9">
    <source>
        <dbReference type="Google" id="ProtNLM"/>
    </source>
</evidence>
<evidence type="ECO:0000313" key="8">
    <source>
        <dbReference type="Proteomes" id="UP000178870"/>
    </source>
</evidence>
<protein>
    <recommendedName>
        <fullName evidence="9">Polyprenyl synthetase</fullName>
    </recommendedName>
</protein>
<reference evidence="7 8" key="1">
    <citation type="journal article" date="2016" name="Nat. Commun.">
        <title>Thousands of microbial genomes shed light on interconnected biogeochemical processes in an aquifer system.</title>
        <authorList>
            <person name="Anantharaman K."/>
            <person name="Brown C.T."/>
            <person name="Hug L.A."/>
            <person name="Sharon I."/>
            <person name="Castelle C.J."/>
            <person name="Probst A.J."/>
            <person name="Thomas B.C."/>
            <person name="Singh A."/>
            <person name="Wilkins M.J."/>
            <person name="Karaoz U."/>
            <person name="Brodie E.L."/>
            <person name="Williams K.H."/>
            <person name="Hubbard S.S."/>
            <person name="Banfield J.F."/>
        </authorList>
    </citation>
    <scope>NUCLEOTIDE SEQUENCE [LARGE SCALE GENOMIC DNA]</scope>
</reference>
<dbReference type="PANTHER" id="PTHR12001:SF85">
    <property type="entry name" value="SHORT CHAIN ISOPRENYL DIPHOSPHATE SYNTHASE"/>
    <property type="match status" value="1"/>
</dbReference>
<proteinExistence type="inferred from homology"/>
<evidence type="ECO:0000256" key="3">
    <source>
        <dbReference type="ARBA" id="ARBA00022679"/>
    </source>
</evidence>
<dbReference type="InterPro" id="IPR000092">
    <property type="entry name" value="Polyprenyl_synt"/>
</dbReference>
<keyword evidence="4" id="KW-0479">Metal-binding</keyword>
<evidence type="ECO:0000256" key="1">
    <source>
        <dbReference type="ARBA" id="ARBA00001946"/>
    </source>
</evidence>
<comment type="caution">
    <text evidence="7">The sequence shown here is derived from an EMBL/GenBank/DDBJ whole genome shotgun (WGS) entry which is preliminary data.</text>
</comment>
<dbReference type="PANTHER" id="PTHR12001">
    <property type="entry name" value="GERANYLGERANYL PYROPHOSPHATE SYNTHASE"/>
    <property type="match status" value="1"/>
</dbReference>
<evidence type="ECO:0000313" key="7">
    <source>
        <dbReference type="EMBL" id="OGM32079.1"/>
    </source>
</evidence>
<comment type="cofactor">
    <cofactor evidence="1">
        <name>Mg(2+)</name>
        <dbReference type="ChEBI" id="CHEBI:18420"/>
    </cofactor>
</comment>
<evidence type="ECO:0000256" key="4">
    <source>
        <dbReference type="ARBA" id="ARBA00022723"/>
    </source>
</evidence>
<evidence type="ECO:0000256" key="2">
    <source>
        <dbReference type="ARBA" id="ARBA00006706"/>
    </source>
</evidence>
<dbReference type="Proteomes" id="UP000178870">
    <property type="component" value="Unassembled WGS sequence"/>
</dbReference>
<dbReference type="PROSITE" id="PS00723">
    <property type="entry name" value="POLYPRENYL_SYNTHASE_1"/>
    <property type="match status" value="1"/>
</dbReference>
<name>A0A1F7YYX7_9BACT</name>
<gene>
    <name evidence="7" type="ORF">A2803_00745</name>
</gene>
<sequence length="378" mass="42712">MVRIEKIVQNTKSPKAARAKETLQNFVVIIEKELKAYFKSELKNPFGVSRKERDLSKLIWEHIKEHNLRPAKRIRGAFIYYGYKLLGGKDEKAALAAAKSIELVHTALLMHDDFMDQDDTRRGKPTTHEHFKALHKTKDWRFDDLHYGESMALNVGDIALLAGYEILARSKFPPNKKLETLNRMLRGVINTGSGQAFDITLEAKGKATEKDIIDLHYAKTGIYTYENPLHTGAILAGAKQADLDIISKYAIPGGIAFQLQDDILGLYGNPEKTGKPAHSDLRQGKMTLLIIKALESGSSKDVKRLRQIWGKRNLTESEAEEARKIVIDTGSLDYSKKISVGYAKKAQQAIHEMTMKQWNNEAIDYLDGIAQYMVERDI</sequence>
<keyword evidence="5" id="KW-0460">Magnesium</keyword>
<organism evidence="7 8">
    <name type="scientific">Candidatus Woesebacteria bacterium RIFCSPHIGHO2_01_FULL_44_21</name>
    <dbReference type="NCBI Taxonomy" id="1802503"/>
    <lineage>
        <taxon>Bacteria</taxon>
        <taxon>Candidatus Woeseibacteriota</taxon>
    </lineage>
</organism>
<accession>A0A1F7YYX7</accession>
<dbReference type="Gene3D" id="1.10.600.10">
    <property type="entry name" value="Farnesyl Diphosphate Synthase"/>
    <property type="match status" value="1"/>
</dbReference>
<dbReference type="EMBL" id="MGGP01000018">
    <property type="protein sequence ID" value="OGM32079.1"/>
    <property type="molecule type" value="Genomic_DNA"/>
</dbReference>
<dbReference type="GO" id="GO:0004659">
    <property type="term" value="F:prenyltransferase activity"/>
    <property type="evidence" value="ECO:0007669"/>
    <property type="project" value="InterPro"/>
</dbReference>
<dbReference type="Pfam" id="PF00348">
    <property type="entry name" value="polyprenyl_synt"/>
    <property type="match status" value="1"/>
</dbReference>
<dbReference type="InterPro" id="IPR008949">
    <property type="entry name" value="Isoprenoid_synthase_dom_sf"/>
</dbReference>
<dbReference type="AlphaFoldDB" id="A0A1F7YYX7"/>
<evidence type="ECO:0000256" key="6">
    <source>
        <dbReference type="RuleBase" id="RU004466"/>
    </source>
</evidence>
<evidence type="ECO:0000256" key="5">
    <source>
        <dbReference type="ARBA" id="ARBA00022842"/>
    </source>
</evidence>
<comment type="similarity">
    <text evidence="2 6">Belongs to the FPP/GGPP synthase family.</text>
</comment>
<dbReference type="SUPFAM" id="SSF48576">
    <property type="entry name" value="Terpenoid synthases"/>
    <property type="match status" value="1"/>
</dbReference>